<feature type="region of interest" description="Disordered" evidence="4">
    <location>
        <begin position="1"/>
        <end position="25"/>
    </location>
</feature>
<dbReference type="InterPro" id="IPR000259">
    <property type="entry name" value="Adhesion_dom_fimbrial"/>
</dbReference>
<evidence type="ECO:0000256" key="1">
    <source>
        <dbReference type="ARBA" id="ARBA00004561"/>
    </source>
</evidence>
<feature type="compositionally biased region" description="Basic and acidic residues" evidence="4">
    <location>
        <begin position="1"/>
        <end position="10"/>
    </location>
</feature>
<dbReference type="SUPFAM" id="SSF49401">
    <property type="entry name" value="Bacterial adhesins"/>
    <property type="match status" value="1"/>
</dbReference>
<reference evidence="6 7" key="1">
    <citation type="submission" date="2018-08" db="EMBL/GenBank/DDBJ databases">
        <title>Lysobacter soli KCTC 22011, whole genome shotgun sequence.</title>
        <authorList>
            <person name="Zhang X."/>
            <person name="Feng G."/>
            <person name="Zhu H."/>
        </authorList>
    </citation>
    <scope>NUCLEOTIDE SEQUENCE [LARGE SCALE GENOMIC DNA]</scope>
    <source>
        <strain evidence="6 7">KCTC 22011</strain>
    </source>
</reference>
<dbReference type="InterPro" id="IPR050263">
    <property type="entry name" value="Bact_Fimbrial_Adh_Pro"/>
</dbReference>
<proteinExistence type="inferred from homology"/>
<evidence type="ECO:0000256" key="3">
    <source>
        <dbReference type="ARBA" id="ARBA00023263"/>
    </source>
</evidence>
<dbReference type="Pfam" id="PF00419">
    <property type="entry name" value="Fimbrial"/>
    <property type="match status" value="1"/>
</dbReference>
<dbReference type="Gene3D" id="2.60.40.1090">
    <property type="entry name" value="Fimbrial-type adhesion domain"/>
    <property type="match status" value="1"/>
</dbReference>
<sequence>MRADYTKQRPELLPPMRLHGSAPSHHIARHGAGRVRKSLMSRFFAALSLLIAFALPTAAFAVPCKYYEQSQQGRFPGDPTQERPGPFTLLLSPPSSLVKVNPLAPVGTVLAQQTIAGNSTIVDQNGVPARYGVIQCDSSIIGAWYDMLGQPTAYPHVYQTSVPGIGIEIVGWPLVWGPGVPQTSDDIATNETLYIKYYKIGPIEQGGSIAGDIAAATIMYNKQPSFSIRFKDPLIIVPTIPTCSVSTPDVQVSLDSDAVASFTSVGMTRDEKDFKVSLACSGGDPSTSTNVHMFLSDQTTPSNQTNILTLDPSSTATGVGVQILNGSTPIVFGPTSTAPTTDITRNIVVNTPTVDIPLKARYVRTGNMTAGSVTAIATFTTTYN</sequence>
<dbReference type="EMBL" id="QTJR01000004">
    <property type="protein sequence ID" value="RDY67759.1"/>
    <property type="molecule type" value="Genomic_DNA"/>
</dbReference>
<dbReference type="GO" id="GO:0043709">
    <property type="term" value="P:cell adhesion involved in single-species biofilm formation"/>
    <property type="evidence" value="ECO:0007669"/>
    <property type="project" value="TreeGrafter"/>
</dbReference>
<dbReference type="PANTHER" id="PTHR33420">
    <property type="entry name" value="FIMBRIAL SUBUNIT ELFA-RELATED"/>
    <property type="match status" value="1"/>
</dbReference>
<evidence type="ECO:0000256" key="4">
    <source>
        <dbReference type="SAM" id="MobiDB-lite"/>
    </source>
</evidence>
<evidence type="ECO:0000313" key="6">
    <source>
        <dbReference type="EMBL" id="RDY67759.1"/>
    </source>
</evidence>
<evidence type="ECO:0000259" key="5">
    <source>
        <dbReference type="Pfam" id="PF00419"/>
    </source>
</evidence>
<dbReference type="InterPro" id="IPR008966">
    <property type="entry name" value="Adhesion_dom_sf"/>
</dbReference>
<dbReference type="Gene3D" id="2.60.40.3310">
    <property type="match status" value="1"/>
</dbReference>
<dbReference type="InterPro" id="IPR036937">
    <property type="entry name" value="Adhesion_dom_fimbrial_sf"/>
</dbReference>
<dbReference type="PANTHER" id="PTHR33420:SF14">
    <property type="entry name" value="TYPE 1 FIMBRIN D-MANNOSE SPECIFIC ADHESIN"/>
    <property type="match status" value="1"/>
</dbReference>
<feature type="domain" description="Fimbrial-type adhesion" evidence="5">
    <location>
        <begin position="241"/>
        <end position="383"/>
    </location>
</feature>
<name>A0A3D8VER7_9GAMM</name>
<dbReference type="Proteomes" id="UP000256829">
    <property type="component" value="Unassembled WGS sequence"/>
</dbReference>
<evidence type="ECO:0000256" key="2">
    <source>
        <dbReference type="ARBA" id="ARBA00006671"/>
    </source>
</evidence>
<dbReference type="GO" id="GO:0009289">
    <property type="term" value="C:pilus"/>
    <property type="evidence" value="ECO:0007669"/>
    <property type="project" value="UniProtKB-SubCell"/>
</dbReference>
<comment type="similarity">
    <text evidence="2">Belongs to the fimbrial protein family.</text>
</comment>
<comment type="subcellular location">
    <subcellularLocation>
        <location evidence="1">Fimbrium</location>
    </subcellularLocation>
</comment>
<dbReference type="AlphaFoldDB" id="A0A3D8VER7"/>
<evidence type="ECO:0000313" key="7">
    <source>
        <dbReference type="Proteomes" id="UP000256829"/>
    </source>
</evidence>
<accession>A0A3D8VER7</accession>
<organism evidence="6 7">
    <name type="scientific">Lysobacter soli</name>
    <dbReference type="NCBI Taxonomy" id="453783"/>
    <lineage>
        <taxon>Bacteria</taxon>
        <taxon>Pseudomonadati</taxon>
        <taxon>Pseudomonadota</taxon>
        <taxon>Gammaproteobacteria</taxon>
        <taxon>Lysobacterales</taxon>
        <taxon>Lysobacteraceae</taxon>
        <taxon>Lysobacter</taxon>
    </lineage>
</organism>
<gene>
    <name evidence="6" type="ORF">DX912_07520</name>
</gene>
<comment type="caution">
    <text evidence="6">The sequence shown here is derived from an EMBL/GenBank/DDBJ whole genome shotgun (WGS) entry which is preliminary data.</text>
</comment>
<keyword evidence="3" id="KW-0281">Fimbrium</keyword>
<keyword evidence="7" id="KW-1185">Reference proteome</keyword>
<protein>
    <submittedName>
        <fullName evidence="6">Type 1 fimbrial protein</fullName>
    </submittedName>
</protein>